<proteinExistence type="predicted"/>
<dbReference type="AlphaFoldDB" id="A0A317Z8G3"/>
<dbReference type="EMBL" id="QEIV01001263">
    <property type="protein sequence ID" value="PWZ97276.1"/>
    <property type="molecule type" value="Genomic_DNA"/>
</dbReference>
<dbReference type="Proteomes" id="UP000246351">
    <property type="component" value="Unassembled WGS sequence"/>
</dbReference>
<gene>
    <name evidence="1" type="ORF">DD924_12660</name>
</gene>
<protein>
    <submittedName>
        <fullName evidence="1">Phage head protein</fullName>
    </submittedName>
</protein>
<evidence type="ECO:0000313" key="2">
    <source>
        <dbReference type="Proteomes" id="UP000246351"/>
    </source>
</evidence>
<sequence length="35" mass="3949">MANQDLFYDITKQGTEQEKQQHLISRVGDGGLKTV</sequence>
<name>A0A317Z8G3_STAPS</name>
<evidence type="ECO:0000313" key="1">
    <source>
        <dbReference type="EMBL" id="PWZ97276.1"/>
    </source>
</evidence>
<reference evidence="1 2" key="1">
    <citation type="journal article" date="2018" name="Vet. Microbiol.">
        <title>Clonal diversity and geographic distribution of methicillin-resistant Staphylococcus pseudintermedius from Australian animals: Discovery of novel sequence types.</title>
        <authorList>
            <person name="Worthing K.A."/>
            <person name="Abraham S."/>
            <person name="Coombs G.W."/>
            <person name="Pang S."/>
            <person name="Saputra S."/>
            <person name="Jordan D."/>
            <person name="Trott D.J."/>
            <person name="Norris J.M."/>
        </authorList>
    </citation>
    <scope>NUCLEOTIDE SEQUENCE [LARGE SCALE GENOMIC DNA]</scope>
    <source>
        <strain evidence="1 2">ST71 3</strain>
    </source>
</reference>
<comment type="caution">
    <text evidence="1">The sequence shown here is derived from an EMBL/GenBank/DDBJ whole genome shotgun (WGS) entry which is preliminary data.</text>
</comment>
<organism evidence="1 2">
    <name type="scientific">Staphylococcus pseudintermedius</name>
    <dbReference type="NCBI Taxonomy" id="283734"/>
    <lineage>
        <taxon>Bacteria</taxon>
        <taxon>Bacillati</taxon>
        <taxon>Bacillota</taxon>
        <taxon>Bacilli</taxon>
        <taxon>Bacillales</taxon>
        <taxon>Staphylococcaceae</taxon>
        <taxon>Staphylococcus</taxon>
        <taxon>Staphylococcus intermedius group</taxon>
    </lineage>
</organism>
<feature type="non-terminal residue" evidence="1">
    <location>
        <position position="35"/>
    </location>
</feature>
<accession>A0A317Z8G3</accession>